<organism evidence="1 2">
    <name type="scientific">Methanomethylovorans hollandica (strain DSM 15978 / NBRC 107637 / DMS1)</name>
    <dbReference type="NCBI Taxonomy" id="867904"/>
    <lineage>
        <taxon>Archaea</taxon>
        <taxon>Methanobacteriati</taxon>
        <taxon>Methanobacteriota</taxon>
        <taxon>Stenosarchaea group</taxon>
        <taxon>Methanomicrobia</taxon>
        <taxon>Methanosarcinales</taxon>
        <taxon>Methanosarcinaceae</taxon>
        <taxon>Methanomethylovorans</taxon>
    </lineage>
</organism>
<gene>
    <name evidence="1" type="ordered locus">Metho_0085</name>
</gene>
<protein>
    <recommendedName>
        <fullName evidence="3">Adenosylcobinamide amidohydrolase</fullName>
    </recommendedName>
</protein>
<dbReference type="AlphaFoldDB" id="L0KWP1"/>
<dbReference type="InterPro" id="IPR002808">
    <property type="entry name" value="AdoCbi_amidolase"/>
</dbReference>
<dbReference type="Pfam" id="PF01955">
    <property type="entry name" value="CbiZ"/>
    <property type="match status" value="1"/>
</dbReference>
<dbReference type="HOGENOM" id="CLU_056334_0_0_2"/>
<accession>L0KWP1</accession>
<dbReference type="RefSeq" id="WP_015323548.1">
    <property type="nucleotide sequence ID" value="NC_019977.1"/>
</dbReference>
<dbReference type="EMBL" id="CP003362">
    <property type="protein sequence ID" value="AGB48379.1"/>
    <property type="molecule type" value="Genomic_DNA"/>
</dbReference>
<evidence type="ECO:0000313" key="2">
    <source>
        <dbReference type="Proteomes" id="UP000010866"/>
    </source>
</evidence>
<dbReference type="PANTHER" id="PTHR35336:SF5">
    <property type="entry name" value="ADENOSYLCOBINAMIDE AMIDOHYDROLASE"/>
    <property type="match status" value="1"/>
</dbReference>
<dbReference type="STRING" id="867904.Metho_0085"/>
<sequence>MDITCSPEKNSPENLNSEEEPALQMLLELPGGEKVYRQDCSIVIKLPSGRSALTTSWLNGGYREDLECIINNQIPRGVKKGEELEGGDVSAYLSLLASKLGFDPLKSSGMLTAANMNNVAVVSKGFRGLEVTAIVTGGVEINGGRAGDPASYYQENGNHFPINGTINTIIVINAHLPEYTMSRVTMTATEAKAVALQELMVPSRYSQGIATGSGTDMIAVICNMTSSLKLTDGGTHSKLGELIGKCVIEATKKALEKQSELTPISQLNMLLRLERFGVDEAYYWKVASHMAGENRKMRFLKDLREIAANPLLVTTTSAIIHIVDEVSWGLLPETSARTMALALLQQLPILLGSNKKPPEDLLNGYDSIVDNLVYMTAWLVKNSIMVEK</sequence>
<evidence type="ECO:0008006" key="3">
    <source>
        <dbReference type="Google" id="ProtNLM"/>
    </source>
</evidence>
<dbReference type="Proteomes" id="UP000010866">
    <property type="component" value="Chromosome"/>
</dbReference>
<dbReference type="GeneID" id="14407865"/>
<keyword evidence="2" id="KW-1185">Reference proteome</keyword>
<dbReference type="PANTHER" id="PTHR35336">
    <property type="entry name" value="ADENOSYLCOBINAMIDE AMIDOHYDROLASE"/>
    <property type="match status" value="1"/>
</dbReference>
<dbReference type="InterPro" id="IPR052209">
    <property type="entry name" value="CbiZ"/>
</dbReference>
<reference evidence="2" key="1">
    <citation type="submission" date="2012-02" db="EMBL/GenBank/DDBJ databases">
        <title>Complete sequence of chromosome of Methanomethylovorans hollandica DSM 15978.</title>
        <authorList>
            <person name="Lucas S."/>
            <person name="Copeland A."/>
            <person name="Lapidus A."/>
            <person name="Glavina del Rio T."/>
            <person name="Dalin E."/>
            <person name="Tice H."/>
            <person name="Bruce D."/>
            <person name="Goodwin L."/>
            <person name="Pitluck S."/>
            <person name="Peters L."/>
            <person name="Mikhailova N."/>
            <person name="Held B."/>
            <person name="Kyrpides N."/>
            <person name="Mavromatis K."/>
            <person name="Ivanova N."/>
            <person name="Brettin T."/>
            <person name="Detter J.C."/>
            <person name="Han C."/>
            <person name="Larimer F."/>
            <person name="Land M."/>
            <person name="Hauser L."/>
            <person name="Markowitz V."/>
            <person name="Cheng J.-F."/>
            <person name="Hugenholtz P."/>
            <person name="Woyke T."/>
            <person name="Wu D."/>
            <person name="Spring S."/>
            <person name="Schroeder M."/>
            <person name="Brambilla E."/>
            <person name="Klenk H.-P."/>
            <person name="Eisen J.A."/>
        </authorList>
    </citation>
    <scope>NUCLEOTIDE SEQUENCE [LARGE SCALE GENOMIC DNA]</scope>
    <source>
        <strain evidence="2">DSM 15978 / NBRC 107637 / DMS1</strain>
    </source>
</reference>
<proteinExistence type="predicted"/>
<name>L0KWP1_METHD</name>
<dbReference type="KEGG" id="mhz:Metho_0085"/>
<evidence type="ECO:0000313" key="1">
    <source>
        <dbReference type="EMBL" id="AGB48379.1"/>
    </source>
</evidence>